<evidence type="ECO:0008006" key="5">
    <source>
        <dbReference type="Google" id="ProtNLM"/>
    </source>
</evidence>
<keyword evidence="2" id="KW-0808">Transferase</keyword>
<name>X0XSM6_9ZZZZ</name>
<feature type="non-terminal residue" evidence="4">
    <location>
        <position position="1"/>
    </location>
</feature>
<dbReference type="GO" id="GO:0004015">
    <property type="term" value="F:adenosylmethionine-8-amino-7-oxononanoate transaminase activity"/>
    <property type="evidence" value="ECO:0007669"/>
    <property type="project" value="TreeGrafter"/>
</dbReference>
<organism evidence="4">
    <name type="scientific">marine sediment metagenome</name>
    <dbReference type="NCBI Taxonomy" id="412755"/>
    <lineage>
        <taxon>unclassified sequences</taxon>
        <taxon>metagenomes</taxon>
        <taxon>ecological metagenomes</taxon>
    </lineage>
</organism>
<accession>X0XSM6</accession>
<dbReference type="PANTHER" id="PTHR42684">
    <property type="entry name" value="ADENOSYLMETHIONINE-8-AMINO-7-OXONONANOATE AMINOTRANSFERASE"/>
    <property type="match status" value="1"/>
</dbReference>
<reference evidence="4" key="1">
    <citation type="journal article" date="2014" name="Front. Microbiol.">
        <title>High frequency of phylogenetically diverse reductive dehalogenase-homologous genes in deep subseafloor sedimentary metagenomes.</title>
        <authorList>
            <person name="Kawai M."/>
            <person name="Futagami T."/>
            <person name="Toyoda A."/>
            <person name="Takaki Y."/>
            <person name="Nishi S."/>
            <person name="Hori S."/>
            <person name="Arai W."/>
            <person name="Tsubouchi T."/>
            <person name="Morono Y."/>
            <person name="Uchiyama I."/>
            <person name="Ito T."/>
            <person name="Fujiyama A."/>
            <person name="Inagaki F."/>
            <person name="Takami H."/>
        </authorList>
    </citation>
    <scope>NUCLEOTIDE SEQUENCE</scope>
    <source>
        <strain evidence="4">Expedition CK06-06</strain>
    </source>
</reference>
<protein>
    <recommendedName>
        <fullName evidence="5">Aminotransferase class III-fold pyridoxal phosphate-dependent enzyme</fullName>
    </recommendedName>
</protein>
<dbReference type="Gene3D" id="3.90.1150.10">
    <property type="entry name" value="Aspartate Aminotransferase, domain 1"/>
    <property type="match status" value="1"/>
</dbReference>
<keyword evidence="1" id="KW-0032">Aminotransferase</keyword>
<evidence type="ECO:0000313" key="4">
    <source>
        <dbReference type="EMBL" id="GAG46199.1"/>
    </source>
</evidence>
<dbReference type="InterPro" id="IPR005814">
    <property type="entry name" value="Aminotrans_3"/>
</dbReference>
<dbReference type="Pfam" id="PF00202">
    <property type="entry name" value="Aminotran_3"/>
    <property type="match status" value="1"/>
</dbReference>
<dbReference type="EMBL" id="BARS01051521">
    <property type="protein sequence ID" value="GAG46199.1"/>
    <property type="molecule type" value="Genomic_DNA"/>
</dbReference>
<evidence type="ECO:0000256" key="1">
    <source>
        <dbReference type="ARBA" id="ARBA00022576"/>
    </source>
</evidence>
<proteinExistence type="predicted"/>
<dbReference type="InterPro" id="IPR015424">
    <property type="entry name" value="PyrdxlP-dep_Trfase"/>
</dbReference>
<dbReference type="InterPro" id="IPR015422">
    <property type="entry name" value="PyrdxlP-dep_Trfase_small"/>
</dbReference>
<evidence type="ECO:0000256" key="2">
    <source>
        <dbReference type="ARBA" id="ARBA00022679"/>
    </source>
</evidence>
<dbReference type="GO" id="GO:0030170">
    <property type="term" value="F:pyridoxal phosphate binding"/>
    <property type="evidence" value="ECO:0007669"/>
    <property type="project" value="InterPro"/>
</dbReference>
<gene>
    <name evidence="4" type="ORF">S01H1_76727</name>
</gene>
<dbReference type="Gene3D" id="3.40.640.10">
    <property type="entry name" value="Type I PLP-dependent aspartate aminotransferase-like (Major domain)"/>
    <property type="match status" value="1"/>
</dbReference>
<keyword evidence="3" id="KW-0663">Pyridoxal phosphate</keyword>
<evidence type="ECO:0000256" key="3">
    <source>
        <dbReference type="ARBA" id="ARBA00022898"/>
    </source>
</evidence>
<dbReference type="InterPro" id="IPR015421">
    <property type="entry name" value="PyrdxlP-dep_Trfase_major"/>
</dbReference>
<dbReference type="AlphaFoldDB" id="X0XSM6"/>
<dbReference type="PANTHER" id="PTHR42684:SF17">
    <property type="entry name" value="ADENOSYLMETHIONINE-8-AMINO-7-OXONONANOATE AMINOTRANSFERASE"/>
    <property type="match status" value="1"/>
</dbReference>
<dbReference type="GO" id="GO:0009102">
    <property type="term" value="P:biotin biosynthetic process"/>
    <property type="evidence" value="ECO:0007669"/>
    <property type="project" value="TreeGrafter"/>
</dbReference>
<comment type="caution">
    <text evidence="4">The sequence shown here is derived from an EMBL/GenBank/DDBJ whole genome shotgun (WGS) entry which is preliminary data.</text>
</comment>
<dbReference type="SUPFAM" id="SSF53383">
    <property type="entry name" value="PLP-dependent transferases"/>
    <property type="match status" value="1"/>
</dbReference>
<sequence length="157" mass="17151">EAFSGQGQTFYHGHTYTGNALACAAGLANLDIFEREKVIEQLGPKIERFAERLEELKGEDFVGDVRYKGLMGGIEVVAEVGSKRAFGYEQRIGAKVCRAIRKHGVILRPLGDVIVVMPPLSICLEDINRLFDAVCQGLQDCRGLLEAAGLEGQRNDG</sequence>